<evidence type="ECO:0000259" key="1">
    <source>
        <dbReference type="Pfam" id="PF13480"/>
    </source>
</evidence>
<evidence type="ECO:0000313" key="3">
    <source>
        <dbReference type="Proteomes" id="UP001139451"/>
    </source>
</evidence>
<comment type="caution">
    <text evidence="2">The sequence shown here is derived from an EMBL/GenBank/DDBJ whole genome shotgun (WGS) entry which is preliminary data.</text>
</comment>
<accession>A0A9X2HQK8</accession>
<dbReference type="AlphaFoldDB" id="A0A9X2HQK8"/>
<protein>
    <submittedName>
        <fullName evidence="2">GNAT family N-acetyltransferase</fullName>
    </submittedName>
</protein>
<proteinExistence type="predicted"/>
<organism evidence="2 3">
    <name type="scientific">Sphingomonas tagetis</name>
    <dbReference type="NCBI Taxonomy" id="2949092"/>
    <lineage>
        <taxon>Bacteria</taxon>
        <taxon>Pseudomonadati</taxon>
        <taxon>Pseudomonadota</taxon>
        <taxon>Alphaproteobacteria</taxon>
        <taxon>Sphingomonadales</taxon>
        <taxon>Sphingomonadaceae</taxon>
        <taxon>Sphingomonas</taxon>
    </lineage>
</organism>
<dbReference type="InterPro" id="IPR016181">
    <property type="entry name" value="Acyl_CoA_acyltransferase"/>
</dbReference>
<dbReference type="InterPro" id="IPR038740">
    <property type="entry name" value="BioF2-like_GNAT_dom"/>
</dbReference>
<dbReference type="EMBL" id="JAMLDX010000006">
    <property type="protein sequence ID" value="MCP3730760.1"/>
    <property type="molecule type" value="Genomic_DNA"/>
</dbReference>
<dbReference type="Pfam" id="PF13480">
    <property type="entry name" value="Acetyltransf_6"/>
    <property type="match status" value="1"/>
</dbReference>
<dbReference type="SUPFAM" id="SSF55729">
    <property type="entry name" value="Acyl-CoA N-acyltransferases (Nat)"/>
    <property type="match status" value="1"/>
</dbReference>
<evidence type="ECO:0000313" key="2">
    <source>
        <dbReference type="EMBL" id="MCP3730760.1"/>
    </source>
</evidence>
<name>A0A9X2HQK8_9SPHN</name>
<keyword evidence="3" id="KW-1185">Reference proteome</keyword>
<sequence length="352" mass="39914">MTANFPRIEAETDARILDSLQSVALDAGGALDRRIQPGLYDRLDWLDLTRSQLWPDTPLAIAAVRQGSDALWLPIRDDGHRHGRALASWYTLAFAPLFTPHTGPDTRAELLGEAARRLRKRFATINLWPLEPADAAALQRAFAANGWLARDQFEAAHWVAHTQGLDFDAYWERRASKLRNTVRRRAKKSAVETRVHDRFDAQAWSAYEAIYAASWKPAEGSMAFLRALAEQESAAGTLRLGLAWREGRPVAAQFWTVENGTATIHKLAHLESEREHSPGTLLSEAMFRHVLDHDRPDLISYGNGNEPYKAEWMDERRVRHRLQLFNLRSLTGLSRAATKAWRSALAKRPLFR</sequence>
<dbReference type="Proteomes" id="UP001139451">
    <property type="component" value="Unassembled WGS sequence"/>
</dbReference>
<reference evidence="2" key="1">
    <citation type="submission" date="2022-05" db="EMBL/GenBank/DDBJ databases">
        <title>Sphingomonas sp. strain MG17 Genome sequencing and assembly.</title>
        <authorList>
            <person name="Kim I."/>
        </authorList>
    </citation>
    <scope>NUCLEOTIDE SEQUENCE</scope>
    <source>
        <strain evidence="2">MG17</strain>
    </source>
</reference>
<dbReference type="RefSeq" id="WP_254292893.1">
    <property type="nucleotide sequence ID" value="NZ_JAMLDX010000006.1"/>
</dbReference>
<gene>
    <name evidence="2" type="ORF">M9978_09995</name>
</gene>
<feature type="domain" description="BioF2-like acetyltransferase" evidence="1">
    <location>
        <begin position="176"/>
        <end position="309"/>
    </location>
</feature>
<dbReference type="Gene3D" id="3.40.630.30">
    <property type="match status" value="1"/>
</dbReference>